<dbReference type="Proteomes" id="UP000184356">
    <property type="component" value="Unassembled WGS sequence"/>
</dbReference>
<name>A0A1L9SY97_9EURO</name>
<dbReference type="STRING" id="1036612.A0A1L9SY97"/>
<protein>
    <recommendedName>
        <fullName evidence="3">Azaphilone pigments biosynthesis cluster protein L N-terminal domain-containing protein</fullName>
    </recommendedName>
</protein>
<keyword evidence="1" id="KW-0175">Coiled coil</keyword>
<feature type="compositionally biased region" description="Polar residues" evidence="2">
    <location>
        <begin position="402"/>
        <end position="412"/>
    </location>
</feature>
<sequence>MADPLSIASSIVGLTGFALQASKVLYQTINNFRSSKRSARELRDEVESLSQVLETLEQVAIEYESELSALKLPLIRCGIACKELSDAIGRCVKHSEGQRSSFRDWTRLQYLGDDITAFRHVLANYKATISIALGGATFRTVAVTTQALHEYKDMISNTTSDLQDRLEDIEDKLKSLSSQEKATVLEQMEEERKSTEHCISICAQVSEYIQQSQTRLKEPGGQMATASRESTVVTGSEQTIAKRMADASLHDCLQKITLTSSQLQEHLVRLKNSVGTQETQKNSNAVVHDVQQIIEEKKGIKQCLEICAEASSRTEVPRVNVFEDVTSLDDSQQMLISTVGDLLNAKKISTGRRSLQILGQVSSDSLYQLSLNHVGSQQSVASQREEDNDRFQIHYGPGQPLQHDQSTQKPVR</sequence>
<dbReference type="InterPro" id="IPR031348">
    <property type="entry name" value="PigL_N"/>
</dbReference>
<dbReference type="Pfam" id="PF17111">
    <property type="entry name" value="PigL_N"/>
    <property type="match status" value="1"/>
</dbReference>
<proteinExistence type="predicted"/>
<evidence type="ECO:0000313" key="5">
    <source>
        <dbReference type="Proteomes" id="UP000184356"/>
    </source>
</evidence>
<reference evidence="5" key="1">
    <citation type="journal article" date="2017" name="Genome Biol.">
        <title>Comparative genomics reveals high biological diversity and specific adaptations in the industrially and medically important fungal genus Aspergillus.</title>
        <authorList>
            <person name="de Vries R.P."/>
            <person name="Riley R."/>
            <person name="Wiebenga A."/>
            <person name="Aguilar-Osorio G."/>
            <person name="Amillis S."/>
            <person name="Uchima C.A."/>
            <person name="Anderluh G."/>
            <person name="Asadollahi M."/>
            <person name="Askin M."/>
            <person name="Barry K."/>
            <person name="Battaglia E."/>
            <person name="Bayram O."/>
            <person name="Benocci T."/>
            <person name="Braus-Stromeyer S.A."/>
            <person name="Caldana C."/>
            <person name="Canovas D."/>
            <person name="Cerqueira G.C."/>
            <person name="Chen F."/>
            <person name="Chen W."/>
            <person name="Choi C."/>
            <person name="Clum A."/>
            <person name="Dos Santos R.A."/>
            <person name="Damasio A.R."/>
            <person name="Diallinas G."/>
            <person name="Emri T."/>
            <person name="Fekete E."/>
            <person name="Flipphi M."/>
            <person name="Freyberg S."/>
            <person name="Gallo A."/>
            <person name="Gournas C."/>
            <person name="Habgood R."/>
            <person name="Hainaut M."/>
            <person name="Harispe M.L."/>
            <person name="Henrissat B."/>
            <person name="Hilden K.S."/>
            <person name="Hope R."/>
            <person name="Hossain A."/>
            <person name="Karabika E."/>
            <person name="Karaffa L."/>
            <person name="Karanyi Z."/>
            <person name="Krasevec N."/>
            <person name="Kuo A."/>
            <person name="Kusch H."/>
            <person name="LaButti K."/>
            <person name="Lagendijk E.L."/>
            <person name="Lapidus A."/>
            <person name="Levasseur A."/>
            <person name="Lindquist E."/>
            <person name="Lipzen A."/>
            <person name="Logrieco A.F."/>
            <person name="MacCabe A."/>
            <person name="Maekelae M.R."/>
            <person name="Malavazi I."/>
            <person name="Melin P."/>
            <person name="Meyer V."/>
            <person name="Mielnichuk N."/>
            <person name="Miskei M."/>
            <person name="Molnar A.P."/>
            <person name="Mule G."/>
            <person name="Ngan C.Y."/>
            <person name="Orejas M."/>
            <person name="Orosz E."/>
            <person name="Ouedraogo J.P."/>
            <person name="Overkamp K.M."/>
            <person name="Park H.-S."/>
            <person name="Perrone G."/>
            <person name="Piumi F."/>
            <person name="Punt P.J."/>
            <person name="Ram A.F."/>
            <person name="Ramon A."/>
            <person name="Rauscher S."/>
            <person name="Record E."/>
            <person name="Riano-Pachon D.M."/>
            <person name="Robert V."/>
            <person name="Roehrig J."/>
            <person name="Ruller R."/>
            <person name="Salamov A."/>
            <person name="Salih N.S."/>
            <person name="Samson R.A."/>
            <person name="Sandor E."/>
            <person name="Sanguinetti M."/>
            <person name="Schuetze T."/>
            <person name="Sepcic K."/>
            <person name="Shelest E."/>
            <person name="Sherlock G."/>
            <person name="Sophianopoulou V."/>
            <person name="Squina F.M."/>
            <person name="Sun H."/>
            <person name="Susca A."/>
            <person name="Todd R.B."/>
            <person name="Tsang A."/>
            <person name="Unkles S.E."/>
            <person name="van de Wiele N."/>
            <person name="van Rossen-Uffink D."/>
            <person name="Oliveira J.V."/>
            <person name="Vesth T.C."/>
            <person name="Visser J."/>
            <person name="Yu J.-H."/>
            <person name="Zhou M."/>
            <person name="Andersen M.R."/>
            <person name="Archer D.B."/>
            <person name="Baker S.E."/>
            <person name="Benoit I."/>
            <person name="Brakhage A.A."/>
            <person name="Braus G.H."/>
            <person name="Fischer R."/>
            <person name="Frisvad J.C."/>
            <person name="Goldman G.H."/>
            <person name="Houbraken J."/>
            <person name="Oakley B."/>
            <person name="Pocsi I."/>
            <person name="Scazzocchio C."/>
            <person name="Seiboth B."/>
            <person name="vanKuyk P.A."/>
            <person name="Wortman J."/>
            <person name="Dyer P.S."/>
            <person name="Grigoriev I.V."/>
        </authorList>
    </citation>
    <scope>NUCLEOTIDE SEQUENCE [LARGE SCALE GENOMIC DNA]</scope>
    <source>
        <strain evidence="5">CBS 593.65</strain>
    </source>
</reference>
<evidence type="ECO:0000256" key="1">
    <source>
        <dbReference type="SAM" id="Coils"/>
    </source>
</evidence>
<evidence type="ECO:0000313" key="4">
    <source>
        <dbReference type="EMBL" id="OJJ52003.1"/>
    </source>
</evidence>
<evidence type="ECO:0000259" key="3">
    <source>
        <dbReference type="Pfam" id="PF17111"/>
    </source>
</evidence>
<feature type="compositionally biased region" description="Basic and acidic residues" evidence="2">
    <location>
        <begin position="383"/>
        <end position="392"/>
    </location>
</feature>
<dbReference type="AlphaFoldDB" id="A0A1L9SY97"/>
<organism evidence="4 5">
    <name type="scientific">Aspergillus sydowii CBS 593.65</name>
    <dbReference type="NCBI Taxonomy" id="1036612"/>
    <lineage>
        <taxon>Eukaryota</taxon>
        <taxon>Fungi</taxon>
        <taxon>Dikarya</taxon>
        <taxon>Ascomycota</taxon>
        <taxon>Pezizomycotina</taxon>
        <taxon>Eurotiomycetes</taxon>
        <taxon>Eurotiomycetidae</taxon>
        <taxon>Eurotiales</taxon>
        <taxon>Aspergillaceae</taxon>
        <taxon>Aspergillus</taxon>
        <taxon>Aspergillus subgen. Nidulantes</taxon>
    </lineage>
</organism>
<feature type="region of interest" description="Disordered" evidence="2">
    <location>
        <begin position="378"/>
        <end position="412"/>
    </location>
</feature>
<dbReference type="GeneID" id="63759422"/>
<dbReference type="EMBL" id="KV878607">
    <property type="protein sequence ID" value="OJJ52003.1"/>
    <property type="molecule type" value="Genomic_DNA"/>
</dbReference>
<gene>
    <name evidence="4" type="ORF">ASPSYDRAFT_165353</name>
</gene>
<accession>A0A1L9SY97</accession>
<dbReference type="VEuPathDB" id="FungiDB:ASPSYDRAFT_165353"/>
<feature type="coiled-coil region" evidence="1">
    <location>
        <begin position="39"/>
        <end position="66"/>
    </location>
</feature>
<feature type="domain" description="Azaphilone pigments biosynthesis cluster protein L N-terminal" evidence="3">
    <location>
        <begin position="2"/>
        <end position="203"/>
    </location>
</feature>
<dbReference type="RefSeq" id="XP_040695809.1">
    <property type="nucleotide sequence ID" value="XM_040843349.1"/>
</dbReference>
<keyword evidence="5" id="KW-1185">Reference proteome</keyword>
<evidence type="ECO:0000256" key="2">
    <source>
        <dbReference type="SAM" id="MobiDB-lite"/>
    </source>
</evidence>
<dbReference type="OrthoDB" id="5068804at2759"/>